<dbReference type="EMBL" id="UYRR01037738">
    <property type="protein sequence ID" value="VDK71331.1"/>
    <property type="molecule type" value="Genomic_DNA"/>
</dbReference>
<evidence type="ECO:0000256" key="1">
    <source>
        <dbReference type="SAM" id="MobiDB-lite"/>
    </source>
</evidence>
<feature type="compositionally biased region" description="Basic and acidic residues" evidence="1">
    <location>
        <begin position="131"/>
        <end position="147"/>
    </location>
</feature>
<dbReference type="Proteomes" id="UP000267096">
    <property type="component" value="Unassembled WGS sequence"/>
</dbReference>
<feature type="compositionally biased region" description="Polar residues" evidence="1">
    <location>
        <begin position="28"/>
        <end position="42"/>
    </location>
</feature>
<feature type="compositionally biased region" description="Polar residues" evidence="1">
    <location>
        <begin position="114"/>
        <end position="130"/>
    </location>
</feature>
<feature type="region of interest" description="Disordered" evidence="1">
    <location>
        <begin position="27"/>
        <end position="65"/>
    </location>
</feature>
<feature type="region of interest" description="Disordered" evidence="1">
    <location>
        <begin position="114"/>
        <end position="194"/>
    </location>
</feature>
<proteinExistence type="predicted"/>
<feature type="compositionally biased region" description="Basic and acidic residues" evidence="1">
    <location>
        <begin position="160"/>
        <end position="179"/>
    </location>
</feature>
<dbReference type="WBParaSite" id="ASIM_0002029701-mRNA-1">
    <property type="protein sequence ID" value="ASIM_0002029701-mRNA-1"/>
    <property type="gene ID" value="ASIM_0002029701"/>
</dbReference>
<reference evidence="4" key="1">
    <citation type="submission" date="2017-02" db="UniProtKB">
        <authorList>
            <consortium name="WormBaseParasite"/>
        </authorList>
    </citation>
    <scope>IDENTIFICATION</scope>
</reference>
<evidence type="ECO:0000313" key="3">
    <source>
        <dbReference type="Proteomes" id="UP000267096"/>
    </source>
</evidence>
<dbReference type="OrthoDB" id="5858968at2759"/>
<evidence type="ECO:0000313" key="2">
    <source>
        <dbReference type="EMBL" id="VDK71331.1"/>
    </source>
</evidence>
<gene>
    <name evidence="2" type="ORF">ASIM_LOCUS19681</name>
</gene>
<protein>
    <submittedName>
        <fullName evidence="2 4">Uncharacterized protein</fullName>
    </submittedName>
</protein>
<evidence type="ECO:0000313" key="4">
    <source>
        <dbReference type="WBParaSite" id="ASIM_0002029701-mRNA-1"/>
    </source>
</evidence>
<accession>A0A0M3KH33</accession>
<reference evidence="2 3" key="2">
    <citation type="submission" date="2018-11" db="EMBL/GenBank/DDBJ databases">
        <authorList>
            <consortium name="Pathogen Informatics"/>
        </authorList>
    </citation>
    <scope>NUCLEOTIDE SEQUENCE [LARGE SCALE GENOMIC DNA]</scope>
</reference>
<sequence>MWSSSSSRGGWHSPYDTAVTARPAAPYSTVSVSSMGTPSATTARAAKQDLVEERKTTESWTTTKVRGGEAVAPVIAPLVVEREKIEEPRPASSSTTIIRDHDWRGGVEMTETWDSTSARRVGSYSTASTLEKTRELDDEPRPHEDGTKPAATTWTVVRSTRYDEAKQPEPAKKPEEKDISSGYSSRTESRTSRWDTDLVSYQKSFIRFRFPSHVQPTEMTSPVT</sequence>
<feature type="compositionally biased region" description="Basic and acidic residues" evidence="1">
    <location>
        <begin position="46"/>
        <end position="57"/>
    </location>
</feature>
<name>A0A0M3KH33_ANISI</name>
<dbReference type="AlphaFoldDB" id="A0A0M3KH33"/>
<keyword evidence="3" id="KW-1185">Reference proteome</keyword>
<organism evidence="4">
    <name type="scientific">Anisakis simplex</name>
    <name type="common">Herring worm</name>
    <dbReference type="NCBI Taxonomy" id="6269"/>
    <lineage>
        <taxon>Eukaryota</taxon>
        <taxon>Metazoa</taxon>
        <taxon>Ecdysozoa</taxon>
        <taxon>Nematoda</taxon>
        <taxon>Chromadorea</taxon>
        <taxon>Rhabditida</taxon>
        <taxon>Spirurina</taxon>
        <taxon>Ascaridomorpha</taxon>
        <taxon>Ascaridoidea</taxon>
        <taxon>Anisakidae</taxon>
        <taxon>Anisakis</taxon>
        <taxon>Anisakis simplex complex</taxon>
    </lineage>
</organism>